<dbReference type="SUPFAM" id="SSF53300">
    <property type="entry name" value="vWA-like"/>
    <property type="match status" value="1"/>
</dbReference>
<evidence type="ECO:0000313" key="4">
    <source>
        <dbReference type="RefSeq" id="XP_031428714.1"/>
    </source>
</evidence>
<evidence type="ECO:0000313" key="3">
    <source>
        <dbReference type="Proteomes" id="UP000515152"/>
    </source>
</evidence>
<dbReference type="Pfam" id="PF13768">
    <property type="entry name" value="VWA_3"/>
    <property type="match status" value="1"/>
</dbReference>
<dbReference type="Gene3D" id="3.40.50.410">
    <property type="entry name" value="von Willebrand factor, type A domain"/>
    <property type="match status" value="1"/>
</dbReference>
<dbReference type="PANTHER" id="PTHR45737">
    <property type="entry name" value="VON WILLEBRAND FACTOR A DOMAIN-CONTAINING PROTEIN 5A"/>
    <property type="match status" value="1"/>
</dbReference>
<dbReference type="InterPro" id="IPR002035">
    <property type="entry name" value="VWF_A"/>
</dbReference>
<dbReference type="Pfam" id="PF08487">
    <property type="entry name" value="VIT"/>
    <property type="match status" value="1"/>
</dbReference>
<dbReference type="PANTHER" id="PTHR45737:SF6">
    <property type="entry name" value="VON WILLEBRAND FACTOR A DOMAIN-CONTAINING PROTEIN 5A"/>
    <property type="match status" value="1"/>
</dbReference>
<proteinExistence type="predicted"/>
<sequence>MVNCCGLVTVKNEPVPLKSVAVDVRVQGHVATVTSTLLYVNGEERPLEAVFVFPLPGECALCHFSAKLGDTEVVAKLQDKQKAREQYDDALSSGHQAFLLEESDQSPDMFQLNVGSLPPGESAAITLVYISELAMQADDALRFCLPAVLNPRYTPQEMDRSKWPLGVQLWLWSHWVYLNADKTQATVSLSSGHVFDRDVELLLYYQDAHNPTAIVEGGQDSAEPGSLMGDPVVMLSFYPEFPAAVTSSLATCGEFIFVVDRSGSMDCRMHSGKNAKMRIESARDTLLLLLKSLPMGCFFNIYGFGSRFESFFPKSVEYKQKTMDEALQKVNGMRADMGGTNILEPLKHLYSQPCIPSHPRQLFIFTDGEVGNTKQVVDLVKMNVNSHRCFSFGIGEGASTALINGLAQEGSGHAQFITGTDRMQPKVMQSLRYALQPAVKDISVDWDLPDGVSVTTLSPPLKVLFHGQRALLYAQLEGESSGNPEGSVTIQYNLLEETVKNQLGFCLKPTGDTGETLHRLGARALIRLAGVCVCLNTVSELLCMNGFIFKFTFIHLAEMFDCAMLDEEDGFDVVQEPESFTDPLLQLISLQKASGSWEMDSSMAKVLVKSDDDLAKLMPLGADKAVWATTLALIWLYGSRLEARDEWQFVAMKAASWIQAQKVGCVSQCVQAGNALLGCQVQQKTLGL</sequence>
<dbReference type="AlphaFoldDB" id="A0A6P8FQR1"/>
<dbReference type="RefSeq" id="XP_031428714.1">
    <property type="nucleotide sequence ID" value="XM_031572854.2"/>
</dbReference>
<reference evidence="4" key="1">
    <citation type="submission" date="2025-08" db="UniProtKB">
        <authorList>
            <consortium name="RefSeq"/>
        </authorList>
    </citation>
    <scope>IDENTIFICATION</scope>
</reference>
<evidence type="ECO:0000259" key="1">
    <source>
        <dbReference type="PROSITE" id="PS50234"/>
    </source>
</evidence>
<dbReference type="OrthoDB" id="1729737at2759"/>
<dbReference type="GeneID" id="116221738"/>
<feature type="domain" description="VIT" evidence="2">
    <location>
        <begin position="1"/>
        <end position="131"/>
    </location>
</feature>
<dbReference type="KEGG" id="char:116221738"/>
<feature type="domain" description="VWFA" evidence="1">
    <location>
        <begin position="254"/>
        <end position="435"/>
    </location>
</feature>
<dbReference type="Proteomes" id="UP000515152">
    <property type="component" value="Chromosome 9"/>
</dbReference>
<gene>
    <name evidence="4" type="primary">LOC116221738</name>
</gene>
<keyword evidence="3" id="KW-1185">Reference proteome</keyword>
<organism evidence="3 4">
    <name type="scientific">Clupea harengus</name>
    <name type="common">Atlantic herring</name>
    <dbReference type="NCBI Taxonomy" id="7950"/>
    <lineage>
        <taxon>Eukaryota</taxon>
        <taxon>Metazoa</taxon>
        <taxon>Chordata</taxon>
        <taxon>Craniata</taxon>
        <taxon>Vertebrata</taxon>
        <taxon>Euteleostomi</taxon>
        <taxon>Actinopterygii</taxon>
        <taxon>Neopterygii</taxon>
        <taxon>Teleostei</taxon>
        <taxon>Clupei</taxon>
        <taxon>Clupeiformes</taxon>
        <taxon>Clupeoidei</taxon>
        <taxon>Clupeidae</taxon>
        <taxon>Clupea</taxon>
    </lineage>
</organism>
<dbReference type="PROSITE" id="PS51468">
    <property type="entry name" value="VIT"/>
    <property type="match status" value="1"/>
</dbReference>
<dbReference type="SMART" id="SM00609">
    <property type="entry name" value="VIT"/>
    <property type="match status" value="1"/>
</dbReference>
<dbReference type="SMART" id="SM00327">
    <property type="entry name" value="VWA"/>
    <property type="match status" value="1"/>
</dbReference>
<accession>A0A6P8FQR1</accession>
<name>A0A6P8FQR1_CLUHA</name>
<evidence type="ECO:0000259" key="2">
    <source>
        <dbReference type="PROSITE" id="PS51468"/>
    </source>
</evidence>
<dbReference type="InterPro" id="IPR036465">
    <property type="entry name" value="vWFA_dom_sf"/>
</dbReference>
<dbReference type="PROSITE" id="PS50234">
    <property type="entry name" value="VWFA"/>
    <property type="match status" value="1"/>
</dbReference>
<protein>
    <submittedName>
        <fullName evidence="4">von Willebrand factor A domain-containing protein 5A-like</fullName>
    </submittedName>
</protein>
<dbReference type="InterPro" id="IPR013694">
    <property type="entry name" value="VIT"/>
</dbReference>